<protein>
    <submittedName>
        <fullName evidence="1">Uncharacterized protein</fullName>
    </submittedName>
</protein>
<sequence>MHAADVHRYGLSARDVSESNGVILVELGNGQGFAVKDVGTPREGGQGEPEREIALYQVAGGTAMLPRLELHDPDAGLLVLEGVIAARRLDRLAAPHDPLDPRWAAVFGRTLGAWHHLAAGLPLKPARPWLLDLDGPSRLPVLNRHERLSSLTADILADPAHRTALSTVGTAWACDTTVHGDVRFSNVLIRPGGDAVLIDWESAGAGDSRWDVAGGIQEYLSSGASFHPPSTTVRAFLDGYATSRPVDLPHLAAFVACRLLVRALQLTTWLDDATTEVARHRALAREVLTQEVAA</sequence>
<keyword evidence="2" id="KW-1185">Reference proteome</keyword>
<comment type="caution">
    <text evidence="1">The sequence shown here is derived from an EMBL/GenBank/DDBJ whole genome shotgun (WGS) entry which is preliminary data.</text>
</comment>
<reference evidence="1 2" key="1">
    <citation type="submission" date="2019-10" db="EMBL/GenBank/DDBJ databases">
        <title>Whole genome shotgun sequence of Acrocarpospora macrocephala NBRC 16266.</title>
        <authorList>
            <person name="Ichikawa N."/>
            <person name="Kimura A."/>
            <person name="Kitahashi Y."/>
            <person name="Komaki H."/>
            <person name="Oguchi A."/>
        </authorList>
    </citation>
    <scope>NUCLEOTIDE SEQUENCE [LARGE SCALE GENOMIC DNA]</scope>
    <source>
        <strain evidence="1 2">NBRC 16266</strain>
    </source>
</reference>
<dbReference type="SUPFAM" id="SSF56112">
    <property type="entry name" value="Protein kinase-like (PK-like)"/>
    <property type="match status" value="1"/>
</dbReference>
<dbReference type="InterPro" id="IPR011009">
    <property type="entry name" value="Kinase-like_dom_sf"/>
</dbReference>
<evidence type="ECO:0000313" key="2">
    <source>
        <dbReference type="Proteomes" id="UP000331127"/>
    </source>
</evidence>
<dbReference type="AlphaFoldDB" id="A0A5M3WY23"/>
<evidence type="ECO:0000313" key="1">
    <source>
        <dbReference type="EMBL" id="GES14387.1"/>
    </source>
</evidence>
<name>A0A5M3WY23_9ACTN</name>
<proteinExistence type="predicted"/>
<gene>
    <name evidence="1" type="ORF">Amac_079840</name>
</gene>
<dbReference type="Gene3D" id="3.90.1200.10">
    <property type="match status" value="1"/>
</dbReference>
<dbReference type="EMBL" id="BLAE01000058">
    <property type="protein sequence ID" value="GES14387.1"/>
    <property type="molecule type" value="Genomic_DNA"/>
</dbReference>
<organism evidence="1 2">
    <name type="scientific">Acrocarpospora macrocephala</name>
    <dbReference type="NCBI Taxonomy" id="150177"/>
    <lineage>
        <taxon>Bacteria</taxon>
        <taxon>Bacillati</taxon>
        <taxon>Actinomycetota</taxon>
        <taxon>Actinomycetes</taxon>
        <taxon>Streptosporangiales</taxon>
        <taxon>Streptosporangiaceae</taxon>
        <taxon>Acrocarpospora</taxon>
    </lineage>
</organism>
<dbReference type="Proteomes" id="UP000331127">
    <property type="component" value="Unassembled WGS sequence"/>
</dbReference>
<accession>A0A5M3WY23</accession>